<dbReference type="EMBL" id="WJXB01000002">
    <property type="protein sequence ID" value="MRN52607.1"/>
    <property type="molecule type" value="Genomic_DNA"/>
</dbReference>
<dbReference type="RefSeq" id="WP_154117612.1">
    <property type="nucleotide sequence ID" value="NZ_WJXB01000002.1"/>
</dbReference>
<proteinExistence type="predicted"/>
<dbReference type="Proteomes" id="UP000463051">
    <property type="component" value="Unassembled WGS sequence"/>
</dbReference>
<reference evidence="1 2" key="1">
    <citation type="submission" date="2019-11" db="EMBL/GenBank/DDBJ databases">
        <title>Paenibacillus monticola sp. nov., a novel PGPR strain isolated from mountain sample in China.</title>
        <authorList>
            <person name="Zhao Q."/>
            <person name="Li H.-P."/>
            <person name="Zhang J.-L."/>
        </authorList>
    </citation>
    <scope>NUCLEOTIDE SEQUENCE [LARGE SCALE GENOMIC DNA]</scope>
    <source>
        <strain evidence="1 2">LC-T2</strain>
    </source>
</reference>
<evidence type="ECO:0000313" key="2">
    <source>
        <dbReference type="Proteomes" id="UP000463051"/>
    </source>
</evidence>
<protein>
    <submittedName>
        <fullName evidence="1">Thymidylate synthase</fullName>
    </submittedName>
</protein>
<organism evidence="1 2">
    <name type="scientific">Paenibacillus monticola</name>
    <dbReference type="NCBI Taxonomy" id="2666075"/>
    <lineage>
        <taxon>Bacteria</taxon>
        <taxon>Bacillati</taxon>
        <taxon>Bacillota</taxon>
        <taxon>Bacilli</taxon>
        <taxon>Bacillales</taxon>
        <taxon>Paenibacillaceae</taxon>
        <taxon>Paenibacillus</taxon>
    </lineage>
</organism>
<keyword evidence="2" id="KW-1185">Reference proteome</keyword>
<comment type="caution">
    <text evidence="1">The sequence shown here is derived from an EMBL/GenBank/DDBJ whole genome shotgun (WGS) entry which is preliminary data.</text>
</comment>
<accession>A0A7X2H2Z3</accession>
<dbReference type="AlphaFoldDB" id="A0A7X2H2Z3"/>
<sequence length="191" mass="22692">MEIDNLLDVRTKEDLRAWLSEKGRTERSCWVIISLKPTPGILLYLDAVEQALCFGWIDGTTKKYSETEFAQRLSPRRPKSSWTELNKERARRLERLGLMTEEGRNVLPDLHPDSFRIDPLIEQRLKEDAVVYEHFTKFPVLYRTVRIDTIQSYKKDAELFNKRLDKFIKFTRQNKMYGQWHDDGRLLEGLN</sequence>
<name>A0A7X2H2Z3_9BACL</name>
<gene>
    <name evidence="1" type="ORF">GJB61_06305</name>
</gene>
<evidence type="ECO:0000313" key="1">
    <source>
        <dbReference type="EMBL" id="MRN52607.1"/>
    </source>
</evidence>